<proteinExistence type="inferred from homology"/>
<dbReference type="InterPro" id="IPR036504">
    <property type="entry name" value="CGI121/TPRKB_sf"/>
</dbReference>
<gene>
    <name evidence="9" type="ORF">PUNSTDRAFT_116565</name>
</gene>
<dbReference type="GeneID" id="18876820"/>
<dbReference type="PANTHER" id="PTHR15840:SF10">
    <property type="entry name" value="EKC_KEOPS COMPLEX SUBUNIT TPRKB"/>
    <property type="match status" value="1"/>
</dbReference>
<evidence type="ECO:0000256" key="6">
    <source>
        <dbReference type="ARBA" id="ARBA00023242"/>
    </source>
</evidence>
<evidence type="ECO:0000256" key="5">
    <source>
        <dbReference type="ARBA" id="ARBA00022694"/>
    </source>
</evidence>
<evidence type="ECO:0000313" key="9">
    <source>
        <dbReference type="EMBL" id="EIN04383.1"/>
    </source>
</evidence>
<dbReference type="GO" id="GO:0002949">
    <property type="term" value="P:tRNA threonylcarbamoyladenosine modification"/>
    <property type="evidence" value="ECO:0007669"/>
    <property type="project" value="TreeGrafter"/>
</dbReference>
<dbReference type="RefSeq" id="XP_007388526.1">
    <property type="nucleotide sequence ID" value="XM_007388464.1"/>
</dbReference>
<evidence type="ECO:0000256" key="8">
    <source>
        <dbReference type="RuleBase" id="RU004398"/>
    </source>
</evidence>
<dbReference type="GO" id="GO:0005634">
    <property type="term" value="C:nucleus"/>
    <property type="evidence" value="ECO:0007669"/>
    <property type="project" value="UniProtKB-SubCell"/>
</dbReference>
<evidence type="ECO:0000256" key="1">
    <source>
        <dbReference type="ARBA" id="ARBA00004123"/>
    </source>
</evidence>
<dbReference type="PANTHER" id="PTHR15840">
    <property type="entry name" value="CGI-121 FAMILY MEMBER"/>
    <property type="match status" value="1"/>
</dbReference>
<keyword evidence="5" id="KW-0819">tRNA processing</keyword>
<dbReference type="SUPFAM" id="SSF143870">
    <property type="entry name" value="PF0523-like"/>
    <property type="match status" value="1"/>
</dbReference>
<dbReference type="GO" id="GO:0000408">
    <property type="term" value="C:EKC/KEOPS complex"/>
    <property type="evidence" value="ECO:0007669"/>
    <property type="project" value="TreeGrafter"/>
</dbReference>
<accession>R7S2F3</accession>
<organism evidence="9 10">
    <name type="scientific">Punctularia strigosozonata (strain HHB-11173)</name>
    <name type="common">White-rot fungus</name>
    <dbReference type="NCBI Taxonomy" id="741275"/>
    <lineage>
        <taxon>Eukaryota</taxon>
        <taxon>Fungi</taxon>
        <taxon>Dikarya</taxon>
        <taxon>Basidiomycota</taxon>
        <taxon>Agaricomycotina</taxon>
        <taxon>Agaricomycetes</taxon>
        <taxon>Corticiales</taxon>
        <taxon>Punctulariaceae</taxon>
        <taxon>Punctularia</taxon>
    </lineage>
</organism>
<dbReference type="GO" id="GO:0005829">
    <property type="term" value="C:cytosol"/>
    <property type="evidence" value="ECO:0007669"/>
    <property type="project" value="TreeGrafter"/>
</dbReference>
<reference evidence="10" key="1">
    <citation type="journal article" date="2012" name="Science">
        <title>The Paleozoic origin of enzymatic lignin decomposition reconstructed from 31 fungal genomes.</title>
        <authorList>
            <person name="Floudas D."/>
            <person name="Binder M."/>
            <person name="Riley R."/>
            <person name="Barry K."/>
            <person name="Blanchette R.A."/>
            <person name="Henrissat B."/>
            <person name="Martinez A.T."/>
            <person name="Otillar R."/>
            <person name="Spatafora J.W."/>
            <person name="Yadav J.S."/>
            <person name="Aerts A."/>
            <person name="Benoit I."/>
            <person name="Boyd A."/>
            <person name="Carlson A."/>
            <person name="Copeland A."/>
            <person name="Coutinho P.M."/>
            <person name="de Vries R.P."/>
            <person name="Ferreira P."/>
            <person name="Findley K."/>
            <person name="Foster B."/>
            <person name="Gaskell J."/>
            <person name="Glotzer D."/>
            <person name="Gorecki P."/>
            <person name="Heitman J."/>
            <person name="Hesse C."/>
            <person name="Hori C."/>
            <person name="Igarashi K."/>
            <person name="Jurgens J.A."/>
            <person name="Kallen N."/>
            <person name="Kersten P."/>
            <person name="Kohler A."/>
            <person name="Kuees U."/>
            <person name="Kumar T.K.A."/>
            <person name="Kuo A."/>
            <person name="LaButti K."/>
            <person name="Larrondo L.F."/>
            <person name="Lindquist E."/>
            <person name="Ling A."/>
            <person name="Lombard V."/>
            <person name="Lucas S."/>
            <person name="Lundell T."/>
            <person name="Martin R."/>
            <person name="McLaughlin D.J."/>
            <person name="Morgenstern I."/>
            <person name="Morin E."/>
            <person name="Murat C."/>
            <person name="Nagy L.G."/>
            <person name="Nolan M."/>
            <person name="Ohm R.A."/>
            <person name="Patyshakuliyeva A."/>
            <person name="Rokas A."/>
            <person name="Ruiz-Duenas F.J."/>
            <person name="Sabat G."/>
            <person name="Salamov A."/>
            <person name="Samejima M."/>
            <person name="Schmutz J."/>
            <person name="Slot J.C."/>
            <person name="St John F."/>
            <person name="Stenlid J."/>
            <person name="Sun H."/>
            <person name="Sun S."/>
            <person name="Syed K."/>
            <person name="Tsang A."/>
            <person name="Wiebenga A."/>
            <person name="Young D."/>
            <person name="Pisabarro A."/>
            <person name="Eastwood D.C."/>
            <person name="Martin F."/>
            <person name="Cullen D."/>
            <person name="Grigoriev I.V."/>
            <person name="Hibbett D.S."/>
        </authorList>
    </citation>
    <scope>NUCLEOTIDE SEQUENCE [LARGE SCALE GENOMIC DNA]</scope>
    <source>
        <strain evidence="10">HHB-11173 SS5</strain>
    </source>
</reference>
<dbReference type="OrthoDB" id="329139at2759"/>
<keyword evidence="10" id="KW-1185">Reference proteome</keyword>
<dbReference type="KEGG" id="psq:PUNSTDRAFT_116565"/>
<dbReference type="eggNOG" id="KOG4066">
    <property type="taxonomic scope" value="Eukaryota"/>
</dbReference>
<keyword evidence="6 8" id="KW-0539">Nucleus</keyword>
<dbReference type="EMBL" id="JH687555">
    <property type="protein sequence ID" value="EIN04383.1"/>
    <property type="molecule type" value="Genomic_DNA"/>
</dbReference>
<evidence type="ECO:0000256" key="7">
    <source>
        <dbReference type="ARBA" id="ARBA00025043"/>
    </source>
</evidence>
<dbReference type="AlphaFoldDB" id="R7S2F3"/>
<protein>
    <recommendedName>
        <fullName evidence="4">EKC/KEOPS complex subunit CGI121</fullName>
    </recommendedName>
    <alternativeName>
        <fullName evidence="3">EKC/KEOPS complex subunit cgi121</fullName>
    </alternativeName>
</protein>
<evidence type="ECO:0000256" key="4">
    <source>
        <dbReference type="ARBA" id="ARBA00016009"/>
    </source>
</evidence>
<comment type="similarity">
    <text evidence="2 8">Belongs to the CGI121/TPRKB family.</text>
</comment>
<evidence type="ECO:0000256" key="2">
    <source>
        <dbReference type="ARBA" id="ARBA00005546"/>
    </source>
</evidence>
<comment type="subcellular location">
    <subcellularLocation>
        <location evidence="1">Nucleus</location>
    </subcellularLocation>
</comment>
<name>R7S2F3_PUNST</name>
<evidence type="ECO:0000313" key="10">
    <source>
        <dbReference type="Proteomes" id="UP000054196"/>
    </source>
</evidence>
<dbReference type="OMA" id="RATTHIA"/>
<dbReference type="Proteomes" id="UP000054196">
    <property type="component" value="Unassembled WGS sequence"/>
</dbReference>
<dbReference type="InterPro" id="IPR013926">
    <property type="entry name" value="CGI121/TPRKB"/>
</dbReference>
<sequence length="197" mass="21350">MYPQFPARRSTVHVALFVDVRNAAEVRARIVKAAGMVGAEGDEEREAVNFAFVDARLITSVLHLRTAIYQAVLAELQGALRTKTVHSEILWILNPSNNITEAIRRYGVGDDSRALLVVRVAAAELSAPDVEAKMRAVVQGDLVSLDRLQEITDWAAVKKYHKMGADPAVKKAADSAAERAVVDNIATTSVAMKSVAT</sequence>
<comment type="function">
    <text evidence="7">Component of the EKC/KEOPS complex that is required for the formation of a threonylcarbamoyl group on adenosine at position 37 (t(6)A37) in tRNAs that read codons beginning with adenine. The complex is probably involved in the transfer of the threonylcarbamoyl moiety of threonylcarbamoyl-AMP (TC-AMP) to the N6 group of A37. CGI121 acts as an allosteric effector that regulates the t(6)A activity of the complex. The EKC/KEOPS complex also promotes both telomere uncapping and telomere elongation. The complex is required for efficient recruitment of transcriptional coactivators. CGI121 is not required for tRNA modification.</text>
</comment>
<dbReference type="Pfam" id="PF08617">
    <property type="entry name" value="CGI-121"/>
    <property type="match status" value="1"/>
</dbReference>
<evidence type="ECO:0000256" key="3">
    <source>
        <dbReference type="ARBA" id="ARBA00015316"/>
    </source>
</evidence>
<dbReference type="HOGENOM" id="CLU_065847_1_2_1"/>
<dbReference type="Gene3D" id="3.30.2380.10">
    <property type="entry name" value="CGI121/TPRKB"/>
    <property type="match status" value="1"/>
</dbReference>